<dbReference type="RefSeq" id="WP_251973424.1">
    <property type="nucleotide sequence ID" value="NZ_AP025730.1"/>
</dbReference>
<keyword evidence="8" id="KW-1185">Reference proteome</keyword>
<feature type="chain" id="PRO_5045824466" evidence="5">
    <location>
        <begin position="27"/>
        <end position="258"/>
    </location>
</feature>
<reference evidence="7" key="1">
    <citation type="submission" date="2022-04" db="EMBL/GenBank/DDBJ databases">
        <title>Whole genome sequence of Sphaerotilus sp. FB-5.</title>
        <authorList>
            <person name="Takeda M."/>
            <person name="Narihara S."/>
            <person name="Akimoto M."/>
            <person name="Akimoto R."/>
            <person name="Nishiyashiki S."/>
            <person name="Murakami T."/>
        </authorList>
    </citation>
    <scope>NUCLEOTIDE SEQUENCE</scope>
    <source>
        <strain evidence="7">FB-5</strain>
    </source>
</reference>
<comment type="similarity">
    <text evidence="2 4">Belongs to the bacterial solute-binding protein 3 family.</text>
</comment>
<proteinExistence type="inferred from homology"/>
<evidence type="ECO:0000256" key="2">
    <source>
        <dbReference type="ARBA" id="ARBA00010333"/>
    </source>
</evidence>
<feature type="signal peptide" evidence="5">
    <location>
        <begin position="1"/>
        <end position="26"/>
    </location>
</feature>
<evidence type="ECO:0000256" key="3">
    <source>
        <dbReference type="ARBA" id="ARBA00022729"/>
    </source>
</evidence>
<evidence type="ECO:0000313" key="8">
    <source>
        <dbReference type="Proteomes" id="UP001057498"/>
    </source>
</evidence>
<dbReference type="InterPro" id="IPR018313">
    <property type="entry name" value="SBP_3_CS"/>
</dbReference>
<protein>
    <submittedName>
        <fullName evidence="7">Amino acid ABC transporter substrate-binding protein</fullName>
    </submittedName>
</protein>
<evidence type="ECO:0000313" key="7">
    <source>
        <dbReference type="EMBL" id="BDI05385.1"/>
    </source>
</evidence>
<dbReference type="Pfam" id="PF00497">
    <property type="entry name" value="SBP_bac_3"/>
    <property type="match status" value="1"/>
</dbReference>
<dbReference type="PROSITE" id="PS01039">
    <property type="entry name" value="SBP_BACTERIAL_3"/>
    <property type="match status" value="1"/>
</dbReference>
<gene>
    <name evidence="7" type="ORF">CATMQ487_23550</name>
</gene>
<evidence type="ECO:0000259" key="6">
    <source>
        <dbReference type="SMART" id="SM00062"/>
    </source>
</evidence>
<name>A0ABM7YLR2_9BURK</name>
<dbReference type="PANTHER" id="PTHR35936">
    <property type="entry name" value="MEMBRANE-BOUND LYTIC MUREIN TRANSGLYCOSYLASE F"/>
    <property type="match status" value="1"/>
</dbReference>
<dbReference type="Proteomes" id="UP001057498">
    <property type="component" value="Chromosome"/>
</dbReference>
<evidence type="ECO:0000256" key="5">
    <source>
        <dbReference type="SAM" id="SignalP"/>
    </source>
</evidence>
<dbReference type="InterPro" id="IPR001638">
    <property type="entry name" value="Solute-binding_3/MltF_N"/>
</dbReference>
<accession>A0ABM7YLR2</accession>
<dbReference type="CDD" id="cd13530">
    <property type="entry name" value="PBP2_peptides_like"/>
    <property type="match status" value="1"/>
</dbReference>
<keyword evidence="3 5" id="KW-0732">Signal</keyword>
<organism evidence="7 8">
    <name type="scientific">Sphaerotilus microaerophilus</name>
    <dbReference type="NCBI Taxonomy" id="2914710"/>
    <lineage>
        <taxon>Bacteria</taxon>
        <taxon>Pseudomonadati</taxon>
        <taxon>Pseudomonadota</taxon>
        <taxon>Betaproteobacteria</taxon>
        <taxon>Burkholderiales</taxon>
        <taxon>Sphaerotilaceae</taxon>
        <taxon>Sphaerotilus</taxon>
    </lineage>
</organism>
<comment type="subcellular location">
    <subcellularLocation>
        <location evidence="1">Cell envelope</location>
    </subcellularLocation>
</comment>
<dbReference type="PANTHER" id="PTHR35936:SF19">
    <property type="entry name" value="AMINO-ACID-BINDING PROTEIN YXEM-RELATED"/>
    <property type="match status" value="1"/>
</dbReference>
<evidence type="ECO:0000256" key="1">
    <source>
        <dbReference type="ARBA" id="ARBA00004196"/>
    </source>
</evidence>
<sequence>MMPLKSLVRGLVATLALVGVAAGVQARPFDAIKKSGKIVIATEGQFAPFNHYEGAKLTGFEVEVAEAVAAKLGVKPEWKALSFDALLTGLGQDRWDLVIASHGITDERAKAVTFTEPHYCSGGVIIAKNPAIKTAKDLGGKVIAVQTGTSYQENVKKVSAVKEIKNFPQDTDARSALASGRVDAWVTDKFVALKALKSGPDAGMKMGDFLFIERIAAAVAKGNSSLAGEFNKGLAAIMADGTYAKISTKWFGEDIRCK</sequence>
<dbReference type="SMART" id="SM00062">
    <property type="entry name" value="PBPb"/>
    <property type="match status" value="1"/>
</dbReference>
<evidence type="ECO:0000256" key="4">
    <source>
        <dbReference type="RuleBase" id="RU003744"/>
    </source>
</evidence>
<feature type="domain" description="Solute-binding protein family 3/N-terminal" evidence="6">
    <location>
        <begin position="37"/>
        <end position="254"/>
    </location>
</feature>
<dbReference type="EMBL" id="AP025730">
    <property type="protein sequence ID" value="BDI05385.1"/>
    <property type="molecule type" value="Genomic_DNA"/>
</dbReference>
<dbReference type="Gene3D" id="3.40.190.10">
    <property type="entry name" value="Periplasmic binding protein-like II"/>
    <property type="match status" value="2"/>
</dbReference>
<dbReference type="SUPFAM" id="SSF53850">
    <property type="entry name" value="Periplasmic binding protein-like II"/>
    <property type="match status" value="1"/>
</dbReference>